<dbReference type="InterPro" id="IPR003607">
    <property type="entry name" value="HD/PDEase_dom"/>
</dbReference>
<dbReference type="Pfam" id="PF13487">
    <property type="entry name" value="HD_5"/>
    <property type="match status" value="1"/>
</dbReference>
<reference evidence="2 3" key="1">
    <citation type="submission" date="2023-11" db="EMBL/GenBank/DDBJ databases">
        <title>A Novel Polar Bacteriovorax (B. antarcticus) Isolated from the Biocrust in Antarctica.</title>
        <authorList>
            <person name="Mun W."/>
            <person name="Choi S.Y."/>
            <person name="Mitchell R.J."/>
        </authorList>
    </citation>
    <scope>NUCLEOTIDE SEQUENCE [LARGE SCALE GENOMIC DNA]</scope>
    <source>
        <strain evidence="2 3">PP10</strain>
    </source>
</reference>
<dbReference type="Gene3D" id="1.10.3210.10">
    <property type="entry name" value="Hypothetical protein af1432"/>
    <property type="match status" value="1"/>
</dbReference>
<dbReference type="Proteomes" id="UP001302274">
    <property type="component" value="Unassembled WGS sequence"/>
</dbReference>
<proteinExistence type="predicted"/>
<evidence type="ECO:0000259" key="1">
    <source>
        <dbReference type="PROSITE" id="PS51832"/>
    </source>
</evidence>
<dbReference type="EMBL" id="JAYGJQ010000002">
    <property type="protein sequence ID" value="MEA9358016.1"/>
    <property type="molecule type" value="Genomic_DNA"/>
</dbReference>
<dbReference type="InterPro" id="IPR037522">
    <property type="entry name" value="HD_GYP_dom"/>
</dbReference>
<accession>A0ABU5VY74</accession>
<dbReference type="CDD" id="cd00077">
    <property type="entry name" value="HDc"/>
    <property type="match status" value="1"/>
</dbReference>
<sequence length="354" mass="40457">MKTEYDFFIIDKEHLKAKKTFPFQLYIFNPAHKKYSMFLNGNRPLTKEHNDFLDYILERGGKLAVLKNQRKTFLVAQETDASEIPSLKERELHPLEKERIMNMKLKEMYEEKRGAFSLQTEFELACQTDNFEAIIENARVEILTFSVTMSPTVSLALHLAKTHLEKDTYINRIVAVSYLLAKNCNIVDQDALADIICGAYFAHLGLTQTPLTIARTPYNTLPEKERTLFQKHTILGHHLIKKSQINLSERCKKVILDHHERASGNGYPSMKYGDQIETLSQIVGAVSHLFEYSSGKITGGKQSMKAIILAMKSKSFLPGLEFDFGEKVFQSIITLINTDKIETKEDNKESKKAA</sequence>
<name>A0ABU5VY74_9BACT</name>
<keyword evidence="3" id="KW-1185">Reference proteome</keyword>
<feature type="domain" description="HD-GYP" evidence="1">
    <location>
        <begin position="144"/>
        <end position="340"/>
    </location>
</feature>
<evidence type="ECO:0000313" key="3">
    <source>
        <dbReference type="Proteomes" id="UP001302274"/>
    </source>
</evidence>
<dbReference type="PANTHER" id="PTHR45228">
    <property type="entry name" value="CYCLIC DI-GMP PHOSPHODIESTERASE TM_0186-RELATED"/>
    <property type="match status" value="1"/>
</dbReference>
<dbReference type="RefSeq" id="WP_323578243.1">
    <property type="nucleotide sequence ID" value="NZ_JAYGJQ010000002.1"/>
</dbReference>
<organism evidence="2 3">
    <name type="scientific">Bacteriovorax antarcticus</name>
    <dbReference type="NCBI Taxonomy" id="3088717"/>
    <lineage>
        <taxon>Bacteria</taxon>
        <taxon>Pseudomonadati</taxon>
        <taxon>Bdellovibrionota</taxon>
        <taxon>Bacteriovoracia</taxon>
        <taxon>Bacteriovoracales</taxon>
        <taxon>Bacteriovoracaceae</taxon>
        <taxon>Bacteriovorax</taxon>
    </lineage>
</organism>
<protein>
    <submittedName>
        <fullName evidence="2">HD domain-containing phosphohydrolase</fullName>
    </submittedName>
</protein>
<dbReference type="PANTHER" id="PTHR45228:SF4">
    <property type="entry name" value="LIPOPROTEIN"/>
    <property type="match status" value="1"/>
</dbReference>
<gene>
    <name evidence="2" type="ORF">SHI21_17420</name>
</gene>
<comment type="caution">
    <text evidence="2">The sequence shown here is derived from an EMBL/GenBank/DDBJ whole genome shotgun (WGS) entry which is preliminary data.</text>
</comment>
<dbReference type="InterPro" id="IPR052020">
    <property type="entry name" value="Cyclic_di-GMP/3'3'-cGAMP_PDE"/>
</dbReference>
<dbReference type="PROSITE" id="PS51832">
    <property type="entry name" value="HD_GYP"/>
    <property type="match status" value="1"/>
</dbReference>
<evidence type="ECO:0000313" key="2">
    <source>
        <dbReference type="EMBL" id="MEA9358016.1"/>
    </source>
</evidence>